<gene>
    <name evidence="18" type="ORF">DJ533_02660</name>
</gene>
<keyword evidence="4" id="KW-0813">Transport</keyword>
<evidence type="ECO:0000313" key="18">
    <source>
        <dbReference type="EMBL" id="AWL27575.1"/>
    </source>
</evidence>
<reference evidence="18" key="1">
    <citation type="submission" date="2019-08" db="EMBL/GenBank/DDBJ databases">
        <title>The complete genome of Acinetobacter defluvii strain WCHAD010030.</title>
        <authorList>
            <person name="Hu Y."/>
            <person name="Qin J."/>
            <person name="Feng Y."/>
            <person name="Zong Z."/>
        </authorList>
    </citation>
    <scope>NUCLEOTIDE SEQUENCE</scope>
    <source>
        <strain evidence="18">WCHA30</strain>
    </source>
</reference>
<evidence type="ECO:0000256" key="5">
    <source>
        <dbReference type="ARBA" id="ARBA00022452"/>
    </source>
</evidence>
<keyword evidence="8" id="KW-0653">Protein transport</keyword>
<keyword evidence="13" id="KW-1133">Transmembrane helix</keyword>
<dbReference type="InterPro" id="IPR024973">
    <property type="entry name" value="ESPR"/>
</dbReference>
<evidence type="ECO:0000256" key="7">
    <source>
        <dbReference type="ARBA" id="ARBA00022729"/>
    </source>
</evidence>
<dbReference type="GO" id="GO:0015031">
    <property type="term" value="P:protein transport"/>
    <property type="evidence" value="ECO:0007669"/>
    <property type="project" value="UniProtKB-KW"/>
</dbReference>
<protein>
    <recommendedName>
        <fullName evidence="20">Autotransporter adhesin</fullName>
    </recommendedName>
</protein>
<dbReference type="Pfam" id="PF13018">
    <property type="entry name" value="ESPR"/>
    <property type="match status" value="1"/>
</dbReference>
<evidence type="ECO:0000256" key="8">
    <source>
        <dbReference type="ARBA" id="ARBA00022927"/>
    </source>
</evidence>
<evidence type="ECO:0008006" key="20">
    <source>
        <dbReference type="Google" id="ProtNLM"/>
    </source>
</evidence>
<feature type="domain" description="Trimeric autotransporter adhesin YadA-like stalk" evidence="16">
    <location>
        <begin position="2763"/>
        <end position="2806"/>
    </location>
</feature>
<feature type="domain" description="Trimeric autotransporter adhesin YadA-like stalk" evidence="16">
    <location>
        <begin position="3707"/>
        <end position="3750"/>
    </location>
</feature>
<feature type="domain" description="Trimeric autotransporter adhesin YadA-like stalk" evidence="16">
    <location>
        <begin position="385"/>
        <end position="424"/>
    </location>
</feature>
<dbReference type="GO" id="GO:0009986">
    <property type="term" value="C:cell surface"/>
    <property type="evidence" value="ECO:0007669"/>
    <property type="project" value="UniProtKB-SubCell"/>
</dbReference>
<feature type="domain" description="Trimeric autotransporter adhesin YadA-like stalk" evidence="16">
    <location>
        <begin position="3235"/>
        <end position="3278"/>
    </location>
</feature>
<evidence type="ECO:0000256" key="6">
    <source>
        <dbReference type="ARBA" id="ARBA00022692"/>
    </source>
</evidence>
<dbReference type="STRING" id="1871111.GCA_001704615_02013"/>
<keyword evidence="10" id="KW-0998">Cell outer membrane</keyword>
<feature type="domain" description="Trimeric autotransporter adhesin YadA-like C-terminal membrane anchor" evidence="14">
    <location>
        <begin position="4673"/>
        <end position="4728"/>
    </location>
</feature>
<evidence type="ECO:0000259" key="16">
    <source>
        <dbReference type="Pfam" id="PF05662"/>
    </source>
</evidence>
<proteinExistence type="inferred from homology"/>
<feature type="domain" description="Trimeric autotransporter adhesin YadA-like stalk" evidence="16">
    <location>
        <begin position="3119"/>
        <end position="3159"/>
    </location>
</feature>
<evidence type="ECO:0000256" key="11">
    <source>
        <dbReference type="SAM" id="Coils"/>
    </source>
</evidence>
<dbReference type="InterPro" id="IPR008635">
    <property type="entry name" value="Coiled_stalk_dom"/>
</dbReference>
<keyword evidence="5" id="KW-1134">Transmembrane beta strand</keyword>
<dbReference type="CDD" id="cd12820">
    <property type="entry name" value="LbR_YadA-like"/>
    <property type="match status" value="2"/>
</dbReference>
<accession>A0A2S2F9V6</accession>
<sequence>MNKIYKVIWNTTLGAWVAVSEITKGKGKTKSGVKNIQKLSILPCNHQIFNKILYINILSFSISVVFSSSVLAGALDGGSVYLNCNPTDSNGSGWAGTAGQSVAIGTYACAPGDQALAIGANTYAKGNSSISIGGDDLNKVAGESNNTVAAQTYKKLTGDNLIANYDGKTGVGHQYINTESGNGAVALGVQSTAKGDLATAFGTRTNAQGIASVALGVGSYASKDGSVALGAGSTTATNASKVTEAKINGVNFLNFAGGTNFAGDASDTGRQVSVGNVGNERQIKNVAAGAISATSTDALNGSQVYAVTNTLIDQIQLTKSTSPIVYTDVLGNKVTKANDGKWYSSSSVDAGGNKIGSPTEVLASNISTRLQDANGSTKNSIELKNVKAGDLSAVSTDAVNGSQLFTTNQNVATNTTNITKNAGDITNLQNQTWKLQANGDGASAVKASDTVQFLNGTNVEIKRNGNDITIGSVAKPVYDSITVNNAPTDGTDVTNKTYVDGKVQTVTNTPLTFVGDDATVKVDRKLGETLQIDGGATGTLTDNNIGVVADATNNKLTVKLAEELKDLKSVTTGTGSDKTVLNKDGLTVTEGTSNTTIGADSITVGAGAGKNPVTINGTAGTVNGLTNKTWNGTAVSGQAATEDQLKTVSDVANNANQGWKVNTAQTGTGTATGSASSQVKPGDEVKFTAGNNIAITQNGKDLTIATNPNLVSTSITTGNSKLENGGLTINNTDPAKVVKVTDTGISAGGQQITNVASGGSTGTNAANIDDVTTAVTNLGNKPLSFVGDDATVKVDRKLGETLQIDGGATGALTDNNIGVVADTTNNKLTVKLAEELKDLKSVTTGTGSDKTVLNKDGLTVTEGTSNTTIGADSITVGAGAGKNPVTINGTAGTINGLTNKTWNGTAVSGQAATEDQLKTVSDVANNANQGWQVNTAQTGTGTATGSASSQVKPGEEVKFTAGNNIAITQNGKDLTIATNPNLVSTSITTGNSKLENGGLTINNTDPAKVVKVTDTGISAGGQQITNVASGGSTGTNAANIDDVTTAVTNLGNKPLSFVGDDATVKVDRKLGETLQIDGGATGTLTDNNIGVVADTTNNKLTVKLAEELKDLKSVTTGTGSDKTVLNKDGLTVTEGTSNTTIGADSITVGAGAGKNPVTINGTAGTINGLTNKTWNGTAVSGQAATEDQLKTVSDVANNANQGWQVNTAQTGTGTATGSASSQVKPGEEVKFTAGNNIAITQNGKDLTIATNPNLVSTSITTGNSKLENGGLTINNTDPAKVVKVTDTGISAGGQQITNVASGGSTGTNAANIDDVTTAVTNLGNKPLSFVGDDATVKVDRKLGETLQIDGGATGTLTDNNIGVVADTTNNKLTVKLAEELKDLKSVTTGTGSDKTVLNKDGLTVTEGTSNTTIGADSITVGAGAGKNPVTINGTAGTINGLTNKTWNGTAVSGQAATEDQLKTVSDVANNANQGWQVNTAQTGTGTATGSASSQVKPGEEVKFTAGNNIAITQNGKDLTIATNPNLVSTSITTGNSKLENGGLTINNTDPAKVVKVTDTGISAGGQQITNVASGGSTGTNAANIDDVTTAVTNLGNKPLSFVGDDATVKVDRKLGETLQIDGGATGTLTDNNIGVVADTTNNKLTVKLAEELKDLKSVTTGTGSDKTVLNKDGLTVTEGTSNTTIGADSITVGAGAGKNPVTINGTAGTINGLTNKTWNGTAVSGQAATEDQLKTVSDVANNANQGWQVNTAQTGTGTATGSASSQVKPGEEVKFTAGNNIAITQNGKDLTIATNPNLVSTSITTGNSKLENGGLTINNTDPAKVVKVTDTGISAGGQQITNVASGGSTGTNAANIDDVTTAVTNLGNKPLSFVGDDATVKVDRKLGETLQIDGGATGTLTDNNIGVVADTTNNKLTVKLAEELKDLKSVTTGTGSDKTVLNKDGLTVTEGTSNTTIGADSITVGAGAGKNPVTINGTAGTINGLTNKTWNGTAVSGQAATEDQLKTVSDVANNANQGWQVNTAQTGTGTATGSASSQVKPGEEVKFTAGNNIAITQNGKDLTIATNPNLVSTSITTGNSKLENGGLTINNTDPAKVVKVTDTGISAGGQQITNVASGGSTGTNAANIDDVTTAVTNLGNKPLSFVGDDATVKVDRKLGETLQIDGGATGTLTDNNIGVVADTTNNKLTVKLAEELKDLKSVTTGTGSDKTVLNKDGLTVTEGTSNTTIGADSITVGAGAGKNPVTINGTAGTINGLTNKTWNGTAVSGQAATEDQLKTVSDVANNANQGWQVNTAQTGTGTATGSASSQVKPGEEVKFTAGNNIAITQNGKDLTIATNPNLVSTSITTGNSKLENGGLTINNTDPAKVVKVTDTGISAGGQQITNVASGGSTGTNAANIDDVTTAVTNLGNKPLSFVGDDATVKVDRKLGETLQIDGGATGTLTDNNIGVVADTTNNKLTVKLAEELKDLKSVTTGTGSDKTVLNKDGLTVTEGSKVTTIGEGNVQVSNGTNTLALDATKGTLEGLTNKDLKVTDFATQGRAATEEQLNAAQGSTSTIIGGGVTNNAGNITGPFTTNGGSYNTIAEAIEDQAKKSKTTVSEGDNITVTSTTNADGSTDYSVATKKDVKFDKVTVGNVVTDSKTNTITGVEAGSIGAGSKDVVNGSQIHDLVGKDAYVDNKGNVTNTVQNIGGTGATNIDDAIKNVNTTAKAAKTEVKQGDNITVSEVKGKDGQSIYTVATAKDVNFDKVTVGNVVTDATTNKISGLADGTVAKGSTEAITGNQLNTAQDSTKNIIGGGVTNNAGNITGPFTTNGGSYNTIAEAIEDQAKKSKTTVSEGDNITVTSTTNADGSTDYNVATKKDVKFDKVTVGNVVTDSKTNTITGVEAGSIGAGSKDVVNGSQIHDLVGKDAYVDNKGNVTNTVQNIGGTGATNIDDAIKNVNTTAKAAKTEVKQGDNITVSEVKGKDGQSIYTVATAKDVNFDKVTVGNVVTDATTNKISGLADGTVAKGSTEAITGNQLNTAQDSTKNIIGGGVTNNAGNITGPFTTNGGSYNTIAEAIEDQAKKSKTTVSEGDNITVTSTTNADGSTDYNVATKKDVKFDKVTVGNVVTDSKTNTITGVEAGSIGAGSKDVVNGSQIHDLVGKDAYVDNKGNVTNTVQNIGGTGATNIDDAIKNVNTTAKAAKTEVKQGDNITVSEVKGKDGQSIYTVATAKDVNFDKVTVGNVVTDATTNKISGLADGTVAKGSTEAITGNQLNTAQDSTKNIIGGGVTNNAGNITGPFTTNGGSYNTIAEAIEDQAKKSKTTVSEGDNITVTSTTNADGSTDYNVATKKDVKFDKVTVGNVVTDSKTNTITGVEAGSIGAGSKDVVNGSQIHDLVGKDAYVDNKGNVTNTVQNIGGTGATNIDDAIKNVNTTAKAAKTEVKQGDNITVSEVKGKDGQSIYTVATAKDVNFDKVTVGNVVTDATTNKISGLADGTVAKGSTEAITGNQLNTAQDSTKNIIGGGVTNNAGNITGPFTTNGGSYNTIAEAIEDQAKKSKTTVSEGDNITVTSTTNADGSTDYNVATKKDVKFDKVTVGNVVTDSKTNTITGVEAGSIGAGSKDVVNGSQIHDLVGKDAYVDNKGNVTNTVQNIGGTGATNIDDAIKNVNTTAKAAKTEVKQGDNITVSEVKGKDGQSIYTVATAKDVNFDKVTVGNVVTDATTNKISGLADGTVAKGSTEAITGNQLNTAQDSTKNIIGGGVTNNAGNITGPFTTNGGSYNTIAEAIEDQAKKSKTTVSEGDNITVTSTTNADGSTDYNVATKKDVKFDKVTVGNVVTDSKTNTITGVEAGSIGAGSKDVVNGSQIHDLVGKDAYVDNKGNVTNTVQNIGGTGATNIDDAIKNVNTAANKAKTTVTAGDNITVTSGTNADGSTNYAVATAKNVNFDQVKVGNVSISNKGIDAGNTQIKNVAAGTADTDAVNVNQLNKVLNQKIENDVTNIIGTTDGKPSQLFETYNVSGQQTTDRRNIAETVTNINTKGAKYFHTNAVDEQVEGGVIGQTNDSSAAGKNSTAIGVNAIIADGATSTVAVGHNTQASAQATDSVVVGSGSKVGGISTIAIGHGAQALGNQSISIGTGNIVKGNNSGALGDPSTVDGNNSYSVGNNNTVKTDNTFVLGNDVTQTVEGSVVLGNKSAATTGANVAGYALAQATADDRDAIKKTTSTTGAVAVGDASKAIYRQITGVAAGTANSDAVNVAQLKAVDHQVTTTQQSLVDSLGGGAKVDQQNGTITGPTYNVGGGTQSNVGDALDALNKAVTNVDTTANAGWTVKAGDKSQTIKPKASVEFVGDNNVTVTQENDDKDGNAKLAVQLNKKLDIEQLKAGDTIINTGGVSIGQAVQLGGTGLVIKNGPSVTTAGINAGNKVITNVAAGQKDNDAVNKGQLDNAITNINNKVDQANNNAVQYDKNTDGTVNKGSVTLGGGDKGTTLTNVADGKVAQGSKDAVNGGQLWNIEQKVNQNTTDISNIKNEINNGSLGLVQQTGGSKADITVGKNTGGTTVNMAGKDGDRVITGVKDGAINATSKDAINGSQLHAQKVETNQKVVEYLGGGAAIDNITGSFTQAPSYTVGDSKYNNVGGAIDALNKADQELGNKINQVSNNLEQAFYSTNQRIDDVEKRANAGIAAAMSLENAPYIPGKYTYAAGAAYHGGESAIGVTLRKTADNGRWSLTGGIAAASEGDPSVRIGISGVID</sequence>
<dbReference type="RefSeq" id="WP_109849247.1">
    <property type="nucleotide sequence ID" value="NZ_CP029397.2"/>
</dbReference>
<dbReference type="Gene3D" id="2.20.70.140">
    <property type="match status" value="8"/>
</dbReference>
<keyword evidence="19" id="KW-1185">Reference proteome</keyword>
<dbReference type="InterPro" id="IPR008640">
    <property type="entry name" value="Adhesin_Head_dom"/>
</dbReference>
<dbReference type="Gene3D" id="2.150.10.10">
    <property type="entry name" value="Serralysin-like metalloprotease, C-terminal"/>
    <property type="match status" value="4"/>
</dbReference>
<evidence type="ECO:0000256" key="13">
    <source>
        <dbReference type="SAM" id="Phobius"/>
    </source>
</evidence>
<dbReference type="GO" id="GO:0009279">
    <property type="term" value="C:cell outer membrane"/>
    <property type="evidence" value="ECO:0007669"/>
    <property type="project" value="UniProtKB-SubCell"/>
</dbReference>
<dbReference type="Pfam" id="PF03895">
    <property type="entry name" value="YadA_anchor"/>
    <property type="match status" value="1"/>
</dbReference>
<feature type="domain" description="Trimeric autotransporter adhesin YadA-like stalk" evidence="16">
    <location>
        <begin position="4551"/>
        <end position="4591"/>
    </location>
</feature>
<feature type="domain" description="Trimeric autotransporter adhesin YadA-like stalk" evidence="16">
    <location>
        <begin position="4469"/>
        <end position="4511"/>
    </location>
</feature>
<dbReference type="SUPFAM" id="SSF101967">
    <property type="entry name" value="Adhesin YadA, collagen-binding domain"/>
    <property type="match status" value="4"/>
</dbReference>
<feature type="domain" description="Trimeric autotransporter adhesin YadA-like stalk" evidence="16">
    <location>
        <begin position="2883"/>
        <end position="2923"/>
    </location>
</feature>
<evidence type="ECO:0000256" key="2">
    <source>
        <dbReference type="ARBA" id="ARBA00004442"/>
    </source>
</evidence>
<evidence type="ECO:0000256" key="9">
    <source>
        <dbReference type="ARBA" id="ARBA00023136"/>
    </source>
</evidence>
<feature type="domain" description="Trimeric autotransporter adhesin YadA-like stalk" evidence="16">
    <location>
        <begin position="4406"/>
        <end position="4446"/>
    </location>
</feature>
<dbReference type="Gene3D" id="1.20.5.170">
    <property type="match status" value="3"/>
</dbReference>
<dbReference type="Proteomes" id="UP000245977">
    <property type="component" value="Chromosome"/>
</dbReference>
<organism evidence="18 19">
    <name type="scientific">Acinetobacter defluvii</name>
    <dbReference type="NCBI Taxonomy" id="1871111"/>
    <lineage>
        <taxon>Bacteria</taxon>
        <taxon>Pseudomonadati</taxon>
        <taxon>Pseudomonadota</taxon>
        <taxon>Gammaproteobacteria</taxon>
        <taxon>Moraxellales</taxon>
        <taxon>Moraxellaceae</taxon>
        <taxon>Acinetobacter</taxon>
    </lineage>
</organism>
<feature type="transmembrane region" description="Helical" evidence="13">
    <location>
        <begin position="52"/>
        <end position="75"/>
    </location>
</feature>
<dbReference type="Pfam" id="PF05662">
    <property type="entry name" value="YadA_stalk"/>
    <property type="match status" value="18"/>
</dbReference>
<dbReference type="Gene3D" id="6.20.50.100">
    <property type="match status" value="8"/>
</dbReference>
<evidence type="ECO:0000259" key="14">
    <source>
        <dbReference type="Pfam" id="PF03895"/>
    </source>
</evidence>
<keyword evidence="11" id="KW-0175">Coiled coil</keyword>
<feature type="domain" description="Trimeric autotransporter adhesin YadA-like stalk" evidence="16">
    <location>
        <begin position="282"/>
        <end position="320"/>
    </location>
</feature>
<keyword evidence="6 13" id="KW-0812">Transmembrane</keyword>
<feature type="domain" description="Trimeric autotransporter adhesin YadA-like head" evidence="15">
    <location>
        <begin position="180"/>
        <end position="204"/>
    </location>
</feature>
<dbReference type="InterPro" id="IPR011049">
    <property type="entry name" value="Serralysin-like_metalloprot_C"/>
</dbReference>
<evidence type="ECO:0000259" key="15">
    <source>
        <dbReference type="Pfam" id="PF05658"/>
    </source>
</evidence>
<feature type="domain" description="Trimeric autotransporter adhesin YadA-like stalk" evidence="16">
    <location>
        <begin position="2999"/>
        <end position="3042"/>
    </location>
</feature>
<dbReference type="SUPFAM" id="SSF54523">
    <property type="entry name" value="Pili subunits"/>
    <property type="match status" value="1"/>
</dbReference>
<dbReference type="OrthoDB" id="1631723at2"/>
<comment type="subcellular location">
    <subcellularLocation>
        <location evidence="2">Cell outer membrane</location>
    </subcellularLocation>
    <subcellularLocation>
        <location evidence="1">Cell surface</location>
    </subcellularLocation>
</comment>
<dbReference type="InterPro" id="IPR005594">
    <property type="entry name" value="YadA_C"/>
</dbReference>
<feature type="domain" description="Trimeric autotransporter adhesin YadA-like stalk" evidence="16">
    <location>
        <begin position="3827"/>
        <end position="3867"/>
    </location>
</feature>
<feature type="coiled-coil region" evidence="11">
    <location>
        <begin position="4421"/>
        <end position="4448"/>
    </location>
</feature>
<evidence type="ECO:0000256" key="10">
    <source>
        <dbReference type="ARBA" id="ARBA00023237"/>
    </source>
</evidence>
<keyword evidence="7" id="KW-0732">Signal</keyword>
<evidence type="ECO:0000256" key="1">
    <source>
        <dbReference type="ARBA" id="ARBA00004241"/>
    </source>
</evidence>
<dbReference type="EMBL" id="CP029397">
    <property type="protein sequence ID" value="AWL27575.1"/>
    <property type="molecule type" value="Genomic_DNA"/>
</dbReference>
<feature type="compositionally biased region" description="Low complexity" evidence="12">
    <location>
        <begin position="663"/>
        <end position="678"/>
    </location>
</feature>
<evidence type="ECO:0000256" key="4">
    <source>
        <dbReference type="ARBA" id="ARBA00022448"/>
    </source>
</evidence>
<dbReference type="Gene3D" id="3.30.1300.30">
    <property type="entry name" value="GSPII I/J protein-like"/>
    <property type="match status" value="1"/>
</dbReference>
<keyword evidence="9 13" id="KW-0472">Membrane</keyword>
<dbReference type="KEGG" id="adv:DJ533_02660"/>
<feature type="region of interest" description="Disordered" evidence="12">
    <location>
        <begin position="662"/>
        <end position="683"/>
    </location>
</feature>
<name>A0A2S2F9V6_9GAMM</name>
<dbReference type="Gene3D" id="6.10.250.2040">
    <property type="match status" value="1"/>
</dbReference>
<comment type="similarity">
    <text evidence="3">Belongs to the autotransporter-2 (AT-2) (TC 1.B.40) family.</text>
</comment>
<feature type="domain" description="Trimeric autotransporter adhesin YadA-like head" evidence="15">
    <location>
        <begin position="207"/>
        <end position="233"/>
    </location>
</feature>
<feature type="domain" description="Trimeric autotransporter adhesin YadA-like head" evidence="15">
    <location>
        <begin position="4095"/>
        <end position="4118"/>
    </location>
</feature>
<evidence type="ECO:0000256" key="3">
    <source>
        <dbReference type="ARBA" id="ARBA00005848"/>
    </source>
</evidence>
<feature type="domain" description="ESPR" evidence="17">
    <location>
        <begin position="1"/>
        <end position="34"/>
    </location>
</feature>
<feature type="domain" description="Trimeric autotransporter adhesin YadA-like stalk" evidence="16">
    <location>
        <begin position="3355"/>
        <end position="3395"/>
    </location>
</feature>
<dbReference type="Pfam" id="PF05658">
    <property type="entry name" value="YadA_head"/>
    <property type="match status" value="4"/>
</dbReference>
<feature type="domain" description="Trimeric autotransporter adhesin YadA-like stalk" evidence="16">
    <location>
        <begin position="3471"/>
        <end position="3514"/>
    </location>
</feature>
<evidence type="ECO:0000256" key="12">
    <source>
        <dbReference type="SAM" id="MobiDB-lite"/>
    </source>
</evidence>
<evidence type="ECO:0000259" key="17">
    <source>
        <dbReference type="Pfam" id="PF13018"/>
    </source>
</evidence>
<feature type="domain" description="Trimeric autotransporter adhesin YadA-like head" evidence="15">
    <location>
        <begin position="110"/>
        <end position="134"/>
    </location>
</feature>
<feature type="domain" description="Trimeric autotransporter adhesin YadA-like stalk" evidence="16">
    <location>
        <begin position="4221"/>
        <end position="4253"/>
    </location>
</feature>
<evidence type="ECO:0000313" key="19">
    <source>
        <dbReference type="Proteomes" id="UP000245977"/>
    </source>
</evidence>
<feature type="domain" description="Trimeric autotransporter adhesin YadA-like stalk" evidence="16">
    <location>
        <begin position="2647"/>
        <end position="2687"/>
    </location>
</feature>
<feature type="domain" description="Trimeric autotransporter adhesin YadA-like stalk" evidence="16">
    <location>
        <begin position="3591"/>
        <end position="3631"/>
    </location>
</feature>
<feature type="domain" description="Trimeric autotransporter adhesin YadA-like stalk" evidence="16">
    <location>
        <begin position="3948"/>
        <end position="3987"/>
    </location>
</feature>
<dbReference type="InterPro" id="IPR045584">
    <property type="entry name" value="Pilin-like"/>
</dbReference>